<dbReference type="PROSITE" id="PS50209">
    <property type="entry name" value="CARD"/>
    <property type="match status" value="1"/>
</dbReference>
<feature type="compositionally biased region" description="Polar residues" evidence="1">
    <location>
        <begin position="150"/>
        <end position="165"/>
    </location>
</feature>
<dbReference type="CDD" id="cd01671">
    <property type="entry name" value="CARD"/>
    <property type="match status" value="1"/>
</dbReference>
<feature type="region of interest" description="Disordered" evidence="1">
    <location>
        <begin position="137"/>
        <end position="173"/>
    </location>
</feature>
<feature type="region of interest" description="Disordered" evidence="1">
    <location>
        <begin position="258"/>
        <end position="292"/>
    </location>
</feature>
<dbReference type="GO" id="GO:0042981">
    <property type="term" value="P:regulation of apoptotic process"/>
    <property type="evidence" value="ECO:0007669"/>
    <property type="project" value="InterPro"/>
</dbReference>
<dbReference type="AlphaFoldDB" id="A0AAN9B574"/>
<comment type="caution">
    <text evidence="3">The sequence shown here is derived from an EMBL/GenBank/DDBJ whole genome shotgun (WGS) entry which is preliminary data.</text>
</comment>
<evidence type="ECO:0000313" key="4">
    <source>
        <dbReference type="Proteomes" id="UP001374579"/>
    </source>
</evidence>
<dbReference type="InterPro" id="IPR011029">
    <property type="entry name" value="DEATH-like_dom_sf"/>
</dbReference>
<dbReference type="Pfam" id="PF00619">
    <property type="entry name" value="CARD"/>
    <property type="match status" value="1"/>
</dbReference>
<protein>
    <recommendedName>
        <fullName evidence="2">CARD domain-containing protein</fullName>
    </recommendedName>
</protein>
<dbReference type="Proteomes" id="UP001374579">
    <property type="component" value="Unassembled WGS sequence"/>
</dbReference>
<evidence type="ECO:0000256" key="1">
    <source>
        <dbReference type="SAM" id="MobiDB-lite"/>
    </source>
</evidence>
<feature type="domain" description="CARD" evidence="2">
    <location>
        <begin position="3"/>
        <end position="92"/>
    </location>
</feature>
<evidence type="ECO:0000259" key="2">
    <source>
        <dbReference type="PROSITE" id="PS50209"/>
    </source>
</evidence>
<dbReference type="EMBL" id="JBAMIC010000012">
    <property type="protein sequence ID" value="KAK7099142.1"/>
    <property type="molecule type" value="Genomic_DNA"/>
</dbReference>
<keyword evidence="4" id="KW-1185">Reference proteome</keyword>
<reference evidence="3 4" key="1">
    <citation type="submission" date="2024-02" db="EMBL/GenBank/DDBJ databases">
        <title>Chromosome-scale genome assembly of the rough periwinkle Littorina saxatilis.</title>
        <authorList>
            <person name="De Jode A."/>
            <person name="Faria R."/>
            <person name="Formenti G."/>
            <person name="Sims Y."/>
            <person name="Smith T.P."/>
            <person name="Tracey A."/>
            <person name="Wood J.M.D."/>
            <person name="Zagrodzka Z.B."/>
            <person name="Johannesson K."/>
            <person name="Butlin R.K."/>
            <person name="Leder E.H."/>
        </authorList>
    </citation>
    <scope>NUCLEOTIDE SEQUENCE [LARGE SCALE GENOMIC DNA]</scope>
    <source>
        <strain evidence="3">Snail1</strain>
        <tissue evidence="3">Muscle</tissue>
    </source>
</reference>
<proteinExistence type="predicted"/>
<accession>A0AAN9B574</accession>
<sequence length="297" mass="32846">MSLPPELEQCLNKHVQHIQRRMAPDGVFLYLSGAKLLNDDDHRQYNLTADIFNKNHAILKVVSRHGRRGFDAFLEALDTTQQTGIAERLRATLNEKYSNEVVVVAGIDTIKNGDGGKEIVSSSHDGSAALRASTSLGGSFMTMPPRPRASVSSPLNRSRSVSRMTPLTPPLSEDELEEHLNRLKSLLHKISNSHGDRFCQQEATDLLGEMEDAGDAMVDRIRQLSDENVEKERELRRAKYMVRGMETEITRLKTIRTPPLPIDQTPEANLATTSTSSADHAAGKAGKPNKSKLCAIL</sequence>
<name>A0AAN9B574_9CAEN</name>
<dbReference type="InterPro" id="IPR001315">
    <property type="entry name" value="CARD"/>
</dbReference>
<dbReference type="SUPFAM" id="SSF47986">
    <property type="entry name" value="DEATH domain"/>
    <property type="match status" value="1"/>
</dbReference>
<dbReference type="Gene3D" id="1.10.533.10">
    <property type="entry name" value="Death Domain, Fas"/>
    <property type="match status" value="1"/>
</dbReference>
<evidence type="ECO:0000313" key="3">
    <source>
        <dbReference type="EMBL" id="KAK7099142.1"/>
    </source>
</evidence>
<gene>
    <name evidence="3" type="ORF">V1264_003328</name>
</gene>
<organism evidence="3 4">
    <name type="scientific">Littorina saxatilis</name>
    <dbReference type="NCBI Taxonomy" id="31220"/>
    <lineage>
        <taxon>Eukaryota</taxon>
        <taxon>Metazoa</taxon>
        <taxon>Spiralia</taxon>
        <taxon>Lophotrochozoa</taxon>
        <taxon>Mollusca</taxon>
        <taxon>Gastropoda</taxon>
        <taxon>Caenogastropoda</taxon>
        <taxon>Littorinimorpha</taxon>
        <taxon>Littorinoidea</taxon>
        <taxon>Littorinidae</taxon>
        <taxon>Littorina</taxon>
    </lineage>
</organism>